<dbReference type="EnsemblPlants" id="ONIVA08G23100.1">
    <property type="protein sequence ID" value="ONIVA08G23100.1"/>
    <property type="gene ID" value="ONIVA08G23100"/>
</dbReference>
<reference evidence="1" key="2">
    <citation type="submission" date="2018-04" db="EMBL/GenBank/DDBJ databases">
        <title>OnivRS2 (Oryza nivara Reference Sequence Version 2).</title>
        <authorList>
            <person name="Zhang J."/>
            <person name="Kudrna D."/>
            <person name="Lee S."/>
            <person name="Talag J."/>
            <person name="Rajasekar S."/>
            <person name="Welchert J."/>
            <person name="Hsing Y.-I."/>
            <person name="Wing R.A."/>
        </authorList>
    </citation>
    <scope>NUCLEOTIDE SEQUENCE [LARGE SCALE GENOMIC DNA]</scope>
    <source>
        <strain evidence="1">SL10</strain>
    </source>
</reference>
<evidence type="ECO:0000313" key="2">
    <source>
        <dbReference type="Proteomes" id="UP000006591"/>
    </source>
</evidence>
<accession>A0A0E0IEG6</accession>
<name>A0A0E0IEG6_ORYNI</name>
<keyword evidence="2" id="KW-1185">Reference proteome</keyword>
<proteinExistence type="predicted"/>
<protein>
    <recommendedName>
        <fullName evidence="3">DUF834 domain-containing protein</fullName>
    </recommendedName>
</protein>
<dbReference type="HOGENOM" id="CLU_1698342_0_0_1"/>
<evidence type="ECO:0000313" key="1">
    <source>
        <dbReference type="EnsemblPlants" id="ONIVA08G23100.1"/>
    </source>
</evidence>
<organism evidence="1">
    <name type="scientific">Oryza nivara</name>
    <name type="common">Indian wild rice</name>
    <name type="synonym">Oryza sativa f. spontanea</name>
    <dbReference type="NCBI Taxonomy" id="4536"/>
    <lineage>
        <taxon>Eukaryota</taxon>
        <taxon>Viridiplantae</taxon>
        <taxon>Streptophyta</taxon>
        <taxon>Embryophyta</taxon>
        <taxon>Tracheophyta</taxon>
        <taxon>Spermatophyta</taxon>
        <taxon>Magnoliopsida</taxon>
        <taxon>Liliopsida</taxon>
        <taxon>Poales</taxon>
        <taxon>Poaceae</taxon>
        <taxon>BOP clade</taxon>
        <taxon>Oryzoideae</taxon>
        <taxon>Oryzeae</taxon>
        <taxon>Oryzinae</taxon>
        <taxon>Oryza</taxon>
    </lineage>
</organism>
<sequence length="155" mass="16829">MYQNIFNGGGAAGRRGFVARGVVLGDHRLGLARDAETEPARASFLARGRQQLRLSGVEHQSGKDLGAVGFFGGETDNDLAEDGVWEVADEVDAFFLVFFLRHRERRNAAHGLGFLGSQGKGWESAPRHCRFGPRPLASVVLPVIAKTEGGKKIER</sequence>
<dbReference type="Proteomes" id="UP000006591">
    <property type="component" value="Chromosome 8"/>
</dbReference>
<dbReference type="AlphaFoldDB" id="A0A0E0IEG6"/>
<dbReference type="Gramene" id="ONIVA08G23100.1">
    <property type="protein sequence ID" value="ONIVA08G23100.1"/>
    <property type="gene ID" value="ONIVA08G23100"/>
</dbReference>
<evidence type="ECO:0008006" key="3">
    <source>
        <dbReference type="Google" id="ProtNLM"/>
    </source>
</evidence>
<reference evidence="1" key="1">
    <citation type="submission" date="2015-04" db="UniProtKB">
        <authorList>
            <consortium name="EnsemblPlants"/>
        </authorList>
    </citation>
    <scope>IDENTIFICATION</scope>
    <source>
        <strain evidence="1">SL10</strain>
    </source>
</reference>